<gene>
    <name evidence="2" type="ORF">PS631_02920</name>
</gene>
<proteinExistence type="predicted"/>
<feature type="region of interest" description="Disordered" evidence="1">
    <location>
        <begin position="1"/>
        <end position="29"/>
    </location>
</feature>
<dbReference type="NCBIfam" id="NF033928">
    <property type="entry name" value="alph_xenorhab_A"/>
    <property type="match status" value="1"/>
</dbReference>
<organism evidence="2 3">
    <name type="scientific">Pseudomonas fluorescens</name>
    <dbReference type="NCBI Taxonomy" id="294"/>
    <lineage>
        <taxon>Bacteria</taxon>
        <taxon>Pseudomonadati</taxon>
        <taxon>Pseudomonadota</taxon>
        <taxon>Gammaproteobacteria</taxon>
        <taxon>Pseudomonadales</taxon>
        <taxon>Pseudomonadaceae</taxon>
        <taxon>Pseudomonas</taxon>
    </lineage>
</organism>
<dbReference type="RefSeq" id="WP_150570580.1">
    <property type="nucleotide sequence ID" value="NZ_CABVHF010000009.1"/>
</dbReference>
<feature type="compositionally biased region" description="Polar residues" evidence="1">
    <location>
        <begin position="1"/>
        <end position="10"/>
    </location>
</feature>
<evidence type="ECO:0000313" key="3">
    <source>
        <dbReference type="Proteomes" id="UP000399692"/>
    </source>
</evidence>
<evidence type="ECO:0000313" key="2">
    <source>
        <dbReference type="EMBL" id="VVM92579.1"/>
    </source>
</evidence>
<accession>A0A5E6TGQ5</accession>
<dbReference type="EMBL" id="CABVHF010000009">
    <property type="protein sequence ID" value="VVM92579.1"/>
    <property type="molecule type" value="Genomic_DNA"/>
</dbReference>
<sequence>MSENTETPVQSGAADAVRPPTFEELTPSERAERIPQQIFDLKKDEPAFIFSKDNLLMIKRYEAAVRRLPSSREELAGTLDFAAVGLEIDDVHRFYDNLRTHVNGWDDIEDACKKMGSELQVFAETLFTEGVAFIAELKSTDAWASLESTSLNDIDLEKAPPVPLSRKDTATFKEGVDSYLKDIESQIKERLKSIRHVKALTDRFADVIGSHLKPTADGLLKAMNKKDVSLEVQKIDLELTELDNAIERKLDEYNGLVGASFYGLVFGPVGLLITGGIYGAQAEEVRAEKNTLIARREASAVRKSKLLAQSESFELTKRLIMDLQFRLVEVRTAVKNLEDVWVLLEVYVEQSLAQLEKVDTQVMLKKFVRQFQRVISPWKDILGISKTISKLFNETIVS</sequence>
<dbReference type="OrthoDB" id="6844944at2"/>
<evidence type="ECO:0008006" key="4">
    <source>
        <dbReference type="Google" id="ProtNLM"/>
    </source>
</evidence>
<reference evidence="2 3" key="1">
    <citation type="submission" date="2019-09" db="EMBL/GenBank/DDBJ databases">
        <authorList>
            <person name="Chandra G."/>
            <person name="Truman W A."/>
        </authorList>
    </citation>
    <scope>NUCLEOTIDE SEQUENCE [LARGE SCALE GENOMIC DNA]</scope>
    <source>
        <strain evidence="2">PS631</strain>
    </source>
</reference>
<dbReference type="SUPFAM" id="SSF58100">
    <property type="entry name" value="Bacterial hemolysins"/>
    <property type="match status" value="1"/>
</dbReference>
<protein>
    <recommendedName>
        <fullName evidence="4">Alpha-xenorhabdolysin family binary toxin subunit A</fullName>
    </recommendedName>
</protein>
<dbReference type="AlphaFoldDB" id="A0A5E6TGQ5"/>
<name>A0A5E6TGQ5_PSEFL</name>
<dbReference type="CDD" id="cd22657">
    <property type="entry name" value="ClyA_XaxA-like"/>
    <property type="match status" value="1"/>
</dbReference>
<dbReference type="Gene3D" id="1.20.1170.10">
    <property type="match status" value="1"/>
</dbReference>
<dbReference type="Proteomes" id="UP000399692">
    <property type="component" value="Unassembled WGS sequence"/>
</dbReference>
<evidence type="ECO:0000256" key="1">
    <source>
        <dbReference type="SAM" id="MobiDB-lite"/>
    </source>
</evidence>